<gene>
    <name evidence="1" type="ORF">CDAR_67051</name>
</gene>
<evidence type="ECO:0000313" key="1">
    <source>
        <dbReference type="EMBL" id="GIY13317.1"/>
    </source>
</evidence>
<dbReference type="AlphaFoldDB" id="A0AAV4QZ31"/>
<keyword evidence="2" id="KW-1185">Reference proteome</keyword>
<organism evidence="1 2">
    <name type="scientific">Caerostris darwini</name>
    <dbReference type="NCBI Taxonomy" id="1538125"/>
    <lineage>
        <taxon>Eukaryota</taxon>
        <taxon>Metazoa</taxon>
        <taxon>Ecdysozoa</taxon>
        <taxon>Arthropoda</taxon>
        <taxon>Chelicerata</taxon>
        <taxon>Arachnida</taxon>
        <taxon>Araneae</taxon>
        <taxon>Araneomorphae</taxon>
        <taxon>Entelegynae</taxon>
        <taxon>Araneoidea</taxon>
        <taxon>Araneidae</taxon>
        <taxon>Caerostris</taxon>
    </lineage>
</organism>
<evidence type="ECO:0000313" key="2">
    <source>
        <dbReference type="Proteomes" id="UP001054837"/>
    </source>
</evidence>
<name>A0AAV4QZ31_9ARAC</name>
<dbReference type="Proteomes" id="UP001054837">
    <property type="component" value="Unassembled WGS sequence"/>
</dbReference>
<sequence length="124" mass="13845">MSSKVLSGTSFCQEKAQNHPSHLKLLGTDLIFSGILHSQSAFPCPGVENVYLYCEKDFPGKKSYTRTGMLCMGAEDYFGLFSVVLMGTICHKKKKVSHCWNQGYIFSEVGSYEKVSTRLGIEFL</sequence>
<dbReference type="EMBL" id="BPLQ01005209">
    <property type="protein sequence ID" value="GIY13317.1"/>
    <property type="molecule type" value="Genomic_DNA"/>
</dbReference>
<proteinExistence type="predicted"/>
<reference evidence="1 2" key="1">
    <citation type="submission" date="2021-06" db="EMBL/GenBank/DDBJ databases">
        <title>Caerostris darwini draft genome.</title>
        <authorList>
            <person name="Kono N."/>
            <person name="Arakawa K."/>
        </authorList>
    </citation>
    <scope>NUCLEOTIDE SEQUENCE [LARGE SCALE GENOMIC DNA]</scope>
</reference>
<accession>A0AAV4QZ31</accession>
<protein>
    <submittedName>
        <fullName evidence="1">Uncharacterized protein</fullName>
    </submittedName>
</protein>
<comment type="caution">
    <text evidence="1">The sequence shown here is derived from an EMBL/GenBank/DDBJ whole genome shotgun (WGS) entry which is preliminary data.</text>
</comment>